<evidence type="ECO:0000313" key="6">
    <source>
        <dbReference type="Proteomes" id="UP000009168"/>
    </source>
</evidence>
<dbReference type="InterPro" id="IPR027417">
    <property type="entry name" value="P-loop_NTPase"/>
</dbReference>
<protein>
    <submittedName>
        <fullName evidence="5">ADP-ribosylation factor family protein</fullName>
    </submittedName>
</protein>
<organism evidence="5 6">
    <name type="scientific">Tetrahymena thermophila (strain SB210)</name>
    <dbReference type="NCBI Taxonomy" id="312017"/>
    <lineage>
        <taxon>Eukaryota</taxon>
        <taxon>Sar</taxon>
        <taxon>Alveolata</taxon>
        <taxon>Ciliophora</taxon>
        <taxon>Intramacronucleata</taxon>
        <taxon>Oligohymenophorea</taxon>
        <taxon>Hymenostomatida</taxon>
        <taxon>Tetrahymenina</taxon>
        <taxon>Tetrahymenidae</taxon>
        <taxon>Tetrahymena</taxon>
    </lineage>
</organism>
<dbReference type="GO" id="GO:0046872">
    <property type="term" value="F:metal ion binding"/>
    <property type="evidence" value="ECO:0007669"/>
    <property type="project" value="UniProtKB-KW"/>
</dbReference>
<dbReference type="GeneID" id="7824304"/>
<gene>
    <name evidence="5" type="ORF">TTHERM_01528500</name>
</gene>
<dbReference type="SUPFAM" id="SSF52540">
    <property type="entry name" value="P-loop containing nucleoside triphosphate hydrolases"/>
    <property type="match status" value="1"/>
</dbReference>
<dbReference type="AlphaFoldDB" id="Q228N5"/>
<dbReference type="InterPro" id="IPR006689">
    <property type="entry name" value="Small_GTPase_ARF/SAR"/>
</dbReference>
<evidence type="ECO:0000256" key="4">
    <source>
        <dbReference type="PIRSR" id="PIRSR606689-2"/>
    </source>
</evidence>
<keyword evidence="2 3" id="KW-0342">GTP-binding</keyword>
<dbReference type="eggNOG" id="KOG0074">
    <property type="taxonomic scope" value="Eukaryota"/>
</dbReference>
<accession>Q228N5</accession>
<dbReference type="HOGENOM" id="CLU_1263803_0_0_1"/>
<dbReference type="EMBL" id="GG662417">
    <property type="protein sequence ID" value="EAR81749.1"/>
    <property type="molecule type" value="Genomic_DNA"/>
</dbReference>
<evidence type="ECO:0000256" key="1">
    <source>
        <dbReference type="ARBA" id="ARBA00022741"/>
    </source>
</evidence>
<dbReference type="Gene3D" id="3.40.50.300">
    <property type="entry name" value="P-loop containing nucleotide triphosphate hydrolases"/>
    <property type="match status" value="1"/>
</dbReference>
<dbReference type="Proteomes" id="UP000009168">
    <property type="component" value="Unassembled WGS sequence"/>
</dbReference>
<keyword evidence="1 3" id="KW-0547">Nucleotide-binding</keyword>
<evidence type="ECO:0000256" key="3">
    <source>
        <dbReference type="PIRSR" id="PIRSR606689-1"/>
    </source>
</evidence>
<feature type="binding site" evidence="4">
    <location>
        <position position="62"/>
    </location>
    <ligand>
        <name>Mg(2+)</name>
        <dbReference type="ChEBI" id="CHEBI:18420"/>
    </ligand>
</feature>
<dbReference type="KEGG" id="tet:TTHERM_01528500"/>
<dbReference type="Pfam" id="PF00025">
    <property type="entry name" value="Arf"/>
    <property type="match status" value="1"/>
</dbReference>
<feature type="binding site" evidence="3">
    <location>
        <begin position="55"/>
        <end position="62"/>
    </location>
    <ligand>
        <name>GTP</name>
        <dbReference type="ChEBI" id="CHEBI:37565"/>
    </ligand>
</feature>
<dbReference type="InParanoid" id="Q228N5"/>
<dbReference type="PANTHER" id="PTHR11711">
    <property type="entry name" value="ADP RIBOSYLATION FACTOR-RELATED"/>
    <property type="match status" value="1"/>
</dbReference>
<dbReference type="InterPro" id="IPR024156">
    <property type="entry name" value="Small_GTPase_ARF"/>
</dbReference>
<keyword evidence="4" id="KW-0460">Magnesium</keyword>
<feature type="binding site" evidence="3">
    <location>
        <begin position="157"/>
        <end position="160"/>
    </location>
    <ligand>
        <name>GTP</name>
        <dbReference type="ChEBI" id="CHEBI:37565"/>
    </ligand>
</feature>
<reference evidence="6" key="1">
    <citation type="journal article" date="2006" name="PLoS Biol.">
        <title>Macronuclear genome sequence of the ciliate Tetrahymena thermophila, a model eukaryote.</title>
        <authorList>
            <person name="Eisen J.A."/>
            <person name="Coyne R.S."/>
            <person name="Wu M."/>
            <person name="Wu D."/>
            <person name="Thiagarajan M."/>
            <person name="Wortman J.R."/>
            <person name="Badger J.H."/>
            <person name="Ren Q."/>
            <person name="Amedeo P."/>
            <person name="Jones K.M."/>
            <person name="Tallon L.J."/>
            <person name="Delcher A.L."/>
            <person name="Salzberg S.L."/>
            <person name="Silva J.C."/>
            <person name="Haas B.J."/>
            <person name="Majoros W.H."/>
            <person name="Farzad M."/>
            <person name="Carlton J.M."/>
            <person name="Smith R.K. Jr."/>
            <person name="Garg J."/>
            <person name="Pearlman R.E."/>
            <person name="Karrer K.M."/>
            <person name="Sun L."/>
            <person name="Manning G."/>
            <person name="Elde N.C."/>
            <person name="Turkewitz A.P."/>
            <person name="Asai D.J."/>
            <person name="Wilkes D.E."/>
            <person name="Wang Y."/>
            <person name="Cai H."/>
            <person name="Collins K."/>
            <person name="Stewart B.A."/>
            <person name="Lee S.R."/>
            <person name="Wilamowska K."/>
            <person name="Weinberg Z."/>
            <person name="Ruzzo W.L."/>
            <person name="Wloga D."/>
            <person name="Gaertig J."/>
            <person name="Frankel J."/>
            <person name="Tsao C.-C."/>
            <person name="Gorovsky M.A."/>
            <person name="Keeling P.J."/>
            <person name="Waller R.F."/>
            <person name="Patron N.J."/>
            <person name="Cherry J.M."/>
            <person name="Stover N.A."/>
            <person name="Krieger C.J."/>
            <person name="del Toro C."/>
            <person name="Ryder H.F."/>
            <person name="Williamson S.C."/>
            <person name="Barbeau R.A."/>
            <person name="Hamilton E.P."/>
            <person name="Orias E."/>
        </authorList>
    </citation>
    <scope>NUCLEOTIDE SEQUENCE [LARGE SCALE GENOMIC DNA]</scope>
    <source>
        <strain evidence="6">SB210</strain>
    </source>
</reference>
<dbReference type="STRING" id="312017.Q228N5"/>
<name>Q228N5_TETTS</name>
<sequence>MGNLCQRRKKQAKEIEKDCKLIEETSQQTQSQEQEGQEQVISGNGKQKVRIALVGSQGVGKSTVFEKISFQSKSTKKLNSKVTQEIGQHEEIEIVCWTISEEDQHTTMNEKLLKNFDAIAFVVDRTRKDKLRSDGLLMRQFISSPGMLELPLLILINKSDKEGVGFWEVNQEIGLQYIQQREIHIQNCSAQKNEGVDIGLNKIIQFVEALRNKKAQQAK</sequence>
<dbReference type="SMART" id="SM00177">
    <property type="entry name" value="ARF"/>
    <property type="match status" value="1"/>
</dbReference>
<dbReference type="RefSeq" id="XP_001029412.1">
    <property type="nucleotide sequence ID" value="XM_001029412.3"/>
</dbReference>
<proteinExistence type="predicted"/>
<dbReference type="GO" id="GO:0005525">
    <property type="term" value="F:GTP binding"/>
    <property type="evidence" value="ECO:0007669"/>
    <property type="project" value="UniProtKB-KW"/>
</dbReference>
<dbReference type="GO" id="GO:0003924">
    <property type="term" value="F:GTPase activity"/>
    <property type="evidence" value="ECO:0007669"/>
    <property type="project" value="InterPro"/>
</dbReference>
<keyword evidence="4" id="KW-0479">Metal-binding</keyword>
<keyword evidence="6" id="KW-1185">Reference proteome</keyword>
<evidence type="ECO:0000256" key="2">
    <source>
        <dbReference type="ARBA" id="ARBA00023134"/>
    </source>
</evidence>
<evidence type="ECO:0000313" key="5">
    <source>
        <dbReference type="EMBL" id="EAR81749.1"/>
    </source>
</evidence>